<feature type="transmembrane region" description="Helical" evidence="7">
    <location>
        <begin position="143"/>
        <end position="163"/>
    </location>
</feature>
<feature type="compositionally biased region" description="Low complexity" evidence="6">
    <location>
        <begin position="242"/>
        <end position="261"/>
    </location>
</feature>
<keyword evidence="3 7" id="KW-0812">Transmembrane</keyword>
<name>A0A0K2SYD6_LEPSM</name>
<dbReference type="GO" id="GO:0016020">
    <property type="term" value="C:membrane"/>
    <property type="evidence" value="ECO:0007669"/>
    <property type="project" value="UniProtKB-SubCell"/>
</dbReference>
<dbReference type="GO" id="GO:0022857">
    <property type="term" value="F:transmembrane transporter activity"/>
    <property type="evidence" value="ECO:0007669"/>
    <property type="project" value="InterPro"/>
</dbReference>
<comment type="subcellular location">
    <subcellularLocation>
        <location evidence="1">Membrane</location>
        <topology evidence="1">Multi-pass membrane protein</topology>
    </subcellularLocation>
</comment>
<accession>A0A0K2SYD6</accession>
<dbReference type="PANTHER" id="PTHR43385">
    <property type="entry name" value="RIBOFLAVIN TRANSPORTER RIBJ"/>
    <property type="match status" value="1"/>
</dbReference>
<dbReference type="InterPro" id="IPR036259">
    <property type="entry name" value="MFS_trans_sf"/>
</dbReference>
<evidence type="ECO:0000256" key="3">
    <source>
        <dbReference type="ARBA" id="ARBA00022692"/>
    </source>
</evidence>
<feature type="transmembrane region" description="Helical" evidence="7">
    <location>
        <begin position="407"/>
        <end position="425"/>
    </location>
</feature>
<protein>
    <submittedName>
        <fullName evidence="9">Oxalate:formate antiporterlike [Strongylocentrotus purpuratus]</fullName>
    </submittedName>
</protein>
<keyword evidence="5 7" id="KW-0472">Membrane</keyword>
<feature type="transmembrane region" description="Helical" evidence="7">
    <location>
        <begin position="340"/>
        <end position="363"/>
    </location>
</feature>
<evidence type="ECO:0000256" key="1">
    <source>
        <dbReference type="ARBA" id="ARBA00004141"/>
    </source>
</evidence>
<feature type="transmembrane region" description="Helical" evidence="7">
    <location>
        <begin position="110"/>
        <end position="131"/>
    </location>
</feature>
<evidence type="ECO:0000313" key="9">
    <source>
        <dbReference type="EMBL" id="CDW18768.1"/>
    </source>
</evidence>
<dbReference type="PANTHER" id="PTHR43385:SF1">
    <property type="entry name" value="RIBOFLAVIN TRANSPORTER RIBJ"/>
    <property type="match status" value="1"/>
</dbReference>
<feature type="domain" description="Major facilitator superfamily (MFS) profile" evidence="8">
    <location>
        <begin position="10"/>
        <end position="460"/>
    </location>
</feature>
<dbReference type="Pfam" id="PF07690">
    <property type="entry name" value="MFS_1"/>
    <property type="match status" value="1"/>
</dbReference>
<dbReference type="AlphaFoldDB" id="A0A0K2SYD6"/>
<reference evidence="9" key="1">
    <citation type="submission" date="2014-05" db="EMBL/GenBank/DDBJ databases">
        <authorList>
            <person name="Chronopoulou M."/>
        </authorList>
    </citation>
    <scope>NUCLEOTIDE SEQUENCE</scope>
    <source>
        <tissue evidence="9">Whole organism</tissue>
    </source>
</reference>
<evidence type="ECO:0000256" key="7">
    <source>
        <dbReference type="SAM" id="Phobius"/>
    </source>
</evidence>
<dbReference type="InterPro" id="IPR020846">
    <property type="entry name" value="MFS_dom"/>
</dbReference>
<evidence type="ECO:0000259" key="8">
    <source>
        <dbReference type="PROSITE" id="PS50850"/>
    </source>
</evidence>
<feature type="transmembrane region" description="Helical" evidence="7">
    <location>
        <begin position="375"/>
        <end position="395"/>
    </location>
</feature>
<feature type="transmembrane region" description="Helical" evidence="7">
    <location>
        <begin position="313"/>
        <end position="333"/>
    </location>
</feature>
<evidence type="ECO:0000256" key="2">
    <source>
        <dbReference type="ARBA" id="ARBA00022448"/>
    </source>
</evidence>
<feature type="transmembrane region" description="Helical" evidence="7">
    <location>
        <begin position="50"/>
        <end position="72"/>
    </location>
</feature>
<feature type="transmembrane region" description="Helical" evidence="7">
    <location>
        <begin position="84"/>
        <end position="104"/>
    </location>
</feature>
<keyword evidence="4 7" id="KW-1133">Transmembrane helix</keyword>
<dbReference type="EMBL" id="HACA01001407">
    <property type="protein sequence ID" value="CDW18768.1"/>
    <property type="molecule type" value="Transcribed_RNA"/>
</dbReference>
<sequence length="475" mass="52419">MSIFNSENMDGLLALFGGFGVHLTLGTVYCFGNMNTYLTSYLNEYVNPDISYSVTIWILTLASVGQGAFMTLSGYLEEYVGVRMTVLIGCFIMTCGVYLSYFAIQYSFALLVITYGFMFGFGTALAYPAPMGVAMRWFPRKKGLVNGIILGGYGMGAFVFNQIQTFYLNPENKEVSSTTHMFRQRTIMERVPSVFLLLGSIYGVIQILSVFLISSPSESEVTSMMPLVTHAVEDEEDSDMEINASNSSSPIPSTPSAPITTLHNSDENLSPNQVIRSIEFWILWTTFLLNSQSIGYINSMYKAFGQTFIKDDHFLAIVGAFAAIFNSGGRIFWGHLCDIFGYRICIMVVSSLLSILYGTFYAISLTKSKALFASWVWAIFFCFCGNFVLMPTATAQCFGTKFLSKNYGLVMSGMALGALVLAAVTQVLQPFIGFLGMFLLMSAVCTLSCIINSFFPSKPSPQIVLSKIQKIPSHL</sequence>
<evidence type="ECO:0000256" key="4">
    <source>
        <dbReference type="ARBA" id="ARBA00022989"/>
    </source>
</evidence>
<feature type="transmembrane region" description="Helical" evidence="7">
    <location>
        <begin position="194"/>
        <end position="214"/>
    </location>
</feature>
<evidence type="ECO:0000256" key="5">
    <source>
        <dbReference type="ARBA" id="ARBA00023136"/>
    </source>
</evidence>
<dbReference type="CDD" id="cd17353">
    <property type="entry name" value="MFS_OFA_like"/>
    <property type="match status" value="1"/>
</dbReference>
<dbReference type="OrthoDB" id="410267at2759"/>
<organism evidence="9">
    <name type="scientific">Lepeophtheirus salmonis</name>
    <name type="common">Salmon louse</name>
    <name type="synonym">Caligus salmonis</name>
    <dbReference type="NCBI Taxonomy" id="72036"/>
    <lineage>
        <taxon>Eukaryota</taxon>
        <taxon>Metazoa</taxon>
        <taxon>Ecdysozoa</taxon>
        <taxon>Arthropoda</taxon>
        <taxon>Crustacea</taxon>
        <taxon>Multicrustacea</taxon>
        <taxon>Hexanauplia</taxon>
        <taxon>Copepoda</taxon>
        <taxon>Siphonostomatoida</taxon>
        <taxon>Caligidae</taxon>
        <taxon>Lepeophtheirus</taxon>
    </lineage>
</organism>
<dbReference type="SUPFAM" id="SSF103473">
    <property type="entry name" value="MFS general substrate transporter"/>
    <property type="match status" value="1"/>
</dbReference>
<evidence type="ECO:0000256" key="6">
    <source>
        <dbReference type="SAM" id="MobiDB-lite"/>
    </source>
</evidence>
<dbReference type="InterPro" id="IPR011701">
    <property type="entry name" value="MFS"/>
</dbReference>
<dbReference type="Gene3D" id="1.20.1250.20">
    <property type="entry name" value="MFS general substrate transporter like domains"/>
    <property type="match status" value="2"/>
</dbReference>
<proteinExistence type="predicted"/>
<dbReference type="InterPro" id="IPR052983">
    <property type="entry name" value="MFS_Riboflavin_Transporter"/>
</dbReference>
<dbReference type="PROSITE" id="PS50850">
    <property type="entry name" value="MFS"/>
    <property type="match status" value="1"/>
</dbReference>
<keyword evidence="2" id="KW-0813">Transport</keyword>
<feature type="transmembrane region" description="Helical" evidence="7">
    <location>
        <begin position="431"/>
        <end position="455"/>
    </location>
</feature>
<feature type="region of interest" description="Disordered" evidence="6">
    <location>
        <begin position="235"/>
        <end position="262"/>
    </location>
</feature>